<dbReference type="PANTHER" id="PTHR37827:SF1">
    <property type="entry name" value="HNH DOMAIN-CONTAINING PROTEIN"/>
    <property type="match status" value="1"/>
</dbReference>
<organism evidence="1 2">
    <name type="scientific">Anatilimnocola aggregata</name>
    <dbReference type="NCBI Taxonomy" id="2528021"/>
    <lineage>
        <taxon>Bacteria</taxon>
        <taxon>Pseudomonadati</taxon>
        <taxon>Planctomycetota</taxon>
        <taxon>Planctomycetia</taxon>
        <taxon>Pirellulales</taxon>
        <taxon>Pirellulaceae</taxon>
        <taxon>Anatilimnocola</taxon>
    </lineage>
</organism>
<dbReference type="PANTHER" id="PTHR37827">
    <property type="entry name" value="TUDOR DOMAIN-CONTAINING PROTEIN"/>
    <property type="match status" value="1"/>
</dbReference>
<dbReference type="RefSeq" id="WP_145093874.1">
    <property type="nucleotide sequence ID" value="NZ_CP036274.1"/>
</dbReference>
<accession>A0A517YHJ1</accession>
<protein>
    <recommendedName>
        <fullName evidence="3">HNH domain-containing protein</fullName>
    </recommendedName>
</protein>
<evidence type="ECO:0000313" key="1">
    <source>
        <dbReference type="EMBL" id="QDU29683.1"/>
    </source>
</evidence>
<proteinExistence type="predicted"/>
<name>A0A517YHJ1_9BACT</name>
<reference evidence="1 2" key="1">
    <citation type="submission" date="2019-02" db="EMBL/GenBank/DDBJ databases">
        <title>Deep-cultivation of Planctomycetes and their phenomic and genomic characterization uncovers novel biology.</title>
        <authorList>
            <person name="Wiegand S."/>
            <person name="Jogler M."/>
            <person name="Boedeker C."/>
            <person name="Pinto D."/>
            <person name="Vollmers J."/>
            <person name="Rivas-Marin E."/>
            <person name="Kohn T."/>
            <person name="Peeters S.H."/>
            <person name="Heuer A."/>
            <person name="Rast P."/>
            <person name="Oberbeckmann S."/>
            <person name="Bunk B."/>
            <person name="Jeske O."/>
            <person name="Meyerdierks A."/>
            <person name="Storesund J.E."/>
            <person name="Kallscheuer N."/>
            <person name="Luecker S."/>
            <person name="Lage O.M."/>
            <person name="Pohl T."/>
            <person name="Merkel B.J."/>
            <person name="Hornburger P."/>
            <person name="Mueller R.-W."/>
            <person name="Bruemmer F."/>
            <person name="Labrenz M."/>
            <person name="Spormann A.M."/>
            <person name="Op den Camp H."/>
            <person name="Overmann J."/>
            <person name="Amann R."/>
            <person name="Jetten M.S.M."/>
            <person name="Mascher T."/>
            <person name="Medema M.H."/>
            <person name="Devos D.P."/>
            <person name="Kaster A.-K."/>
            <person name="Ovreas L."/>
            <person name="Rohde M."/>
            <person name="Galperin M.Y."/>
            <person name="Jogler C."/>
        </authorList>
    </citation>
    <scope>NUCLEOTIDE SEQUENCE [LARGE SCALE GENOMIC DNA]</scope>
    <source>
        <strain evidence="1 2">ETA_A8</strain>
    </source>
</reference>
<gene>
    <name evidence="1" type="ORF">ETAA8_47980</name>
</gene>
<evidence type="ECO:0008006" key="3">
    <source>
        <dbReference type="Google" id="ProtNLM"/>
    </source>
</evidence>
<dbReference type="Proteomes" id="UP000315017">
    <property type="component" value="Chromosome"/>
</dbReference>
<keyword evidence="2" id="KW-1185">Reference proteome</keyword>
<dbReference type="AlphaFoldDB" id="A0A517YHJ1"/>
<sequence>MNASFECELCLRLLKGKGSRHHLIPRACHRRTWFRNRYSREQRLSTIELCSDCHAAIHDLIPDERELGRSYFTVELLASHPAVAKYLVWVRKQK</sequence>
<dbReference type="KEGG" id="aagg:ETAA8_47980"/>
<dbReference type="OrthoDB" id="9802640at2"/>
<dbReference type="EMBL" id="CP036274">
    <property type="protein sequence ID" value="QDU29683.1"/>
    <property type="molecule type" value="Genomic_DNA"/>
</dbReference>
<evidence type="ECO:0000313" key="2">
    <source>
        <dbReference type="Proteomes" id="UP000315017"/>
    </source>
</evidence>